<keyword evidence="1" id="KW-0472">Membrane</keyword>
<sequence>MRYVAGFTFLLEGFFLYLLYVPFLIRFEQMLFFGYHFLLVSMLLVFWVMNRYIRSHLLMVPLLSTGILIGSVVLGWPIWFTIIVAGILYWRLTIQETEAEPVYGYVYLMLYLSLLITILLFFYRTELVAGGLTTIIIFFAGYWIYHTQGQEPKGMLETPVVLFLLAAISTGGLAWLLYPVVQAIAGAMFSSVFRYAGNGLEWALTRFGVGDQFIESSSTTAEEQGNNMVQIPDLPPLFRTEKVEETVSVGSTWVWIAVGGVLLILLVIWLYKRQRLDGISIDDGTMQAEQQMIFTPLADKSEENQSVRIMPPVQLVRKHVFQLERYANRHKKGRRSSETWQEWLTRIGIPDTSLSIYEKVRYGEAEISKKELQAFEQDIREAKKQIKDQ</sequence>
<evidence type="ECO:0008006" key="4">
    <source>
        <dbReference type="Google" id="ProtNLM"/>
    </source>
</evidence>
<accession>A0A268H9Z9</accession>
<feature type="transmembrane region" description="Helical" evidence="1">
    <location>
        <begin position="102"/>
        <end position="122"/>
    </location>
</feature>
<feature type="transmembrane region" description="Helical" evidence="1">
    <location>
        <begin position="32"/>
        <end position="53"/>
    </location>
</feature>
<evidence type="ECO:0000313" key="3">
    <source>
        <dbReference type="Proteomes" id="UP000216475"/>
    </source>
</evidence>
<dbReference type="RefSeq" id="WP_095272272.1">
    <property type="nucleotide sequence ID" value="NZ_NPBH01000069.1"/>
</dbReference>
<dbReference type="EMBL" id="NPBH01000069">
    <property type="protein sequence ID" value="PAE06701.1"/>
    <property type="molecule type" value="Genomic_DNA"/>
</dbReference>
<feature type="transmembrane region" description="Helical" evidence="1">
    <location>
        <begin position="6"/>
        <end position="25"/>
    </location>
</feature>
<protein>
    <recommendedName>
        <fullName evidence="4">DUF4129 domain-containing protein</fullName>
    </recommendedName>
</protein>
<dbReference type="AlphaFoldDB" id="A0A268H9Z9"/>
<feature type="transmembrane region" description="Helical" evidence="1">
    <location>
        <begin position="252"/>
        <end position="271"/>
    </location>
</feature>
<feature type="transmembrane region" description="Helical" evidence="1">
    <location>
        <begin position="128"/>
        <end position="145"/>
    </location>
</feature>
<comment type="caution">
    <text evidence="2">The sequence shown here is derived from an EMBL/GenBank/DDBJ whole genome shotgun (WGS) entry which is preliminary data.</text>
</comment>
<keyword evidence="1" id="KW-0812">Transmembrane</keyword>
<gene>
    <name evidence="2" type="ORF">CHI12_15000</name>
</gene>
<proteinExistence type="predicted"/>
<organism evidence="2 3">
    <name type="scientific">Terribacillus saccharophilus</name>
    <dbReference type="NCBI Taxonomy" id="361277"/>
    <lineage>
        <taxon>Bacteria</taxon>
        <taxon>Bacillati</taxon>
        <taxon>Bacillota</taxon>
        <taxon>Bacilli</taxon>
        <taxon>Bacillales</taxon>
        <taxon>Bacillaceae</taxon>
        <taxon>Terribacillus</taxon>
    </lineage>
</organism>
<name>A0A268H9Z9_9BACI</name>
<feature type="transmembrane region" description="Helical" evidence="1">
    <location>
        <begin position="157"/>
        <end position="178"/>
    </location>
</feature>
<feature type="transmembrane region" description="Helical" evidence="1">
    <location>
        <begin position="65"/>
        <end position="90"/>
    </location>
</feature>
<evidence type="ECO:0000313" key="2">
    <source>
        <dbReference type="EMBL" id="PAE06701.1"/>
    </source>
</evidence>
<keyword evidence="1" id="KW-1133">Transmembrane helix</keyword>
<reference evidence="2 3" key="1">
    <citation type="submission" date="2017-07" db="EMBL/GenBank/DDBJ databases">
        <title>Isolation and whole genome analysis of endospore-forming bacteria from heroin.</title>
        <authorList>
            <person name="Kalinowski J."/>
            <person name="Ahrens B."/>
            <person name="Al-Dilaimi A."/>
            <person name="Winkler A."/>
            <person name="Wibberg D."/>
            <person name="Schleenbecker U."/>
            <person name="Ruckert C."/>
            <person name="Wolfel R."/>
            <person name="Grass G."/>
        </authorList>
    </citation>
    <scope>NUCLEOTIDE SEQUENCE [LARGE SCALE GENOMIC DNA]</scope>
    <source>
        <strain evidence="2 3">7509</strain>
    </source>
</reference>
<evidence type="ECO:0000256" key="1">
    <source>
        <dbReference type="SAM" id="Phobius"/>
    </source>
</evidence>
<dbReference type="Proteomes" id="UP000216475">
    <property type="component" value="Unassembled WGS sequence"/>
</dbReference>